<feature type="compositionally biased region" description="Basic residues" evidence="1">
    <location>
        <begin position="10"/>
        <end position="22"/>
    </location>
</feature>
<name>A0A834SR12_9FABA</name>
<proteinExistence type="predicted"/>
<keyword evidence="3" id="KW-1185">Reference proteome</keyword>
<sequence>MGASSSQPKGIKKRQGNKRTRCYKNWVGQRKRTQRVPNSHSQRSINKQVVNQVNSHCIEGYENPFSFTRFLLEPLDLSTTLSLGGFLLDGDNSNVNDQASQQS</sequence>
<comment type="caution">
    <text evidence="2">The sequence shown here is derived from an EMBL/GenBank/DDBJ whole genome shotgun (WGS) entry which is preliminary data.</text>
</comment>
<evidence type="ECO:0000313" key="3">
    <source>
        <dbReference type="Proteomes" id="UP000634136"/>
    </source>
</evidence>
<accession>A0A834SR12</accession>
<dbReference type="Proteomes" id="UP000634136">
    <property type="component" value="Unassembled WGS sequence"/>
</dbReference>
<reference evidence="2" key="1">
    <citation type="submission" date="2020-09" db="EMBL/GenBank/DDBJ databases">
        <title>Genome-Enabled Discovery of Anthraquinone Biosynthesis in Senna tora.</title>
        <authorList>
            <person name="Kang S.-H."/>
            <person name="Pandey R.P."/>
            <person name="Lee C.-M."/>
            <person name="Sim J.-S."/>
            <person name="Jeong J.-T."/>
            <person name="Choi B.-S."/>
            <person name="Jung M."/>
            <person name="Ginzburg D."/>
            <person name="Zhao K."/>
            <person name="Won S.Y."/>
            <person name="Oh T.-J."/>
            <person name="Yu Y."/>
            <person name="Kim N.-H."/>
            <person name="Lee O.R."/>
            <person name="Lee T.-H."/>
            <person name="Bashyal P."/>
            <person name="Kim T.-S."/>
            <person name="Lee W.-H."/>
            <person name="Kawkins C."/>
            <person name="Kim C.-K."/>
            <person name="Kim J.S."/>
            <person name="Ahn B.O."/>
            <person name="Rhee S.Y."/>
            <person name="Sohng J.K."/>
        </authorList>
    </citation>
    <scope>NUCLEOTIDE SEQUENCE</scope>
    <source>
        <tissue evidence="2">Leaf</tissue>
    </source>
</reference>
<dbReference type="EMBL" id="JAAIUW010000012">
    <property type="protein sequence ID" value="KAF7807911.1"/>
    <property type="molecule type" value="Genomic_DNA"/>
</dbReference>
<evidence type="ECO:0000256" key="1">
    <source>
        <dbReference type="SAM" id="MobiDB-lite"/>
    </source>
</evidence>
<dbReference type="AlphaFoldDB" id="A0A834SR12"/>
<feature type="region of interest" description="Disordered" evidence="1">
    <location>
        <begin position="1"/>
        <end position="23"/>
    </location>
</feature>
<protein>
    <submittedName>
        <fullName evidence="2">Uncharacterized protein</fullName>
    </submittedName>
</protein>
<dbReference type="OrthoDB" id="1894539at2759"/>
<gene>
    <name evidence="2" type="ORF">G2W53_040072</name>
</gene>
<organism evidence="2 3">
    <name type="scientific">Senna tora</name>
    <dbReference type="NCBI Taxonomy" id="362788"/>
    <lineage>
        <taxon>Eukaryota</taxon>
        <taxon>Viridiplantae</taxon>
        <taxon>Streptophyta</taxon>
        <taxon>Embryophyta</taxon>
        <taxon>Tracheophyta</taxon>
        <taxon>Spermatophyta</taxon>
        <taxon>Magnoliopsida</taxon>
        <taxon>eudicotyledons</taxon>
        <taxon>Gunneridae</taxon>
        <taxon>Pentapetalae</taxon>
        <taxon>rosids</taxon>
        <taxon>fabids</taxon>
        <taxon>Fabales</taxon>
        <taxon>Fabaceae</taxon>
        <taxon>Caesalpinioideae</taxon>
        <taxon>Cassia clade</taxon>
        <taxon>Senna</taxon>
    </lineage>
</organism>
<evidence type="ECO:0000313" key="2">
    <source>
        <dbReference type="EMBL" id="KAF7807911.1"/>
    </source>
</evidence>